<dbReference type="Proteomes" id="UP000054359">
    <property type="component" value="Unassembled WGS sequence"/>
</dbReference>
<protein>
    <submittedName>
        <fullName evidence="1">Uncharacterized protein</fullName>
    </submittedName>
</protein>
<proteinExistence type="predicted"/>
<dbReference type="AlphaFoldDB" id="A0A087UT79"/>
<evidence type="ECO:0000313" key="2">
    <source>
        <dbReference type="Proteomes" id="UP000054359"/>
    </source>
</evidence>
<organism evidence="1 2">
    <name type="scientific">Stegodyphus mimosarum</name>
    <name type="common">African social velvet spider</name>
    <dbReference type="NCBI Taxonomy" id="407821"/>
    <lineage>
        <taxon>Eukaryota</taxon>
        <taxon>Metazoa</taxon>
        <taxon>Ecdysozoa</taxon>
        <taxon>Arthropoda</taxon>
        <taxon>Chelicerata</taxon>
        <taxon>Arachnida</taxon>
        <taxon>Araneae</taxon>
        <taxon>Araneomorphae</taxon>
        <taxon>Entelegynae</taxon>
        <taxon>Eresoidea</taxon>
        <taxon>Eresidae</taxon>
        <taxon>Stegodyphus</taxon>
    </lineage>
</organism>
<dbReference type="EMBL" id="KK121480">
    <property type="protein sequence ID" value="KFM80568.1"/>
    <property type="molecule type" value="Genomic_DNA"/>
</dbReference>
<gene>
    <name evidence="1" type="ORF">X975_05658</name>
</gene>
<sequence length="43" mass="4973">MKSAMATLNLLVYQLCCSKHSRKVFVKNIHKDVSMALYQRTSK</sequence>
<accession>A0A087UT79</accession>
<name>A0A087UT79_STEMI</name>
<keyword evidence="2" id="KW-1185">Reference proteome</keyword>
<feature type="non-terminal residue" evidence="1">
    <location>
        <position position="43"/>
    </location>
</feature>
<evidence type="ECO:0000313" key="1">
    <source>
        <dbReference type="EMBL" id="KFM80568.1"/>
    </source>
</evidence>
<reference evidence="1 2" key="1">
    <citation type="submission" date="2013-11" db="EMBL/GenBank/DDBJ databases">
        <title>Genome sequencing of Stegodyphus mimosarum.</title>
        <authorList>
            <person name="Bechsgaard J."/>
        </authorList>
    </citation>
    <scope>NUCLEOTIDE SEQUENCE [LARGE SCALE GENOMIC DNA]</scope>
</reference>